<evidence type="ECO:0000259" key="3">
    <source>
        <dbReference type="Pfam" id="PF13240"/>
    </source>
</evidence>
<feature type="compositionally biased region" description="Basic and acidic residues" evidence="1">
    <location>
        <begin position="96"/>
        <end position="105"/>
    </location>
</feature>
<evidence type="ECO:0000256" key="2">
    <source>
        <dbReference type="SAM" id="Phobius"/>
    </source>
</evidence>
<keyword evidence="2" id="KW-1133">Transmembrane helix</keyword>
<feature type="transmembrane region" description="Helical" evidence="2">
    <location>
        <begin position="474"/>
        <end position="496"/>
    </location>
</feature>
<accession>A0ABV2J9M8</accession>
<evidence type="ECO:0000256" key="1">
    <source>
        <dbReference type="SAM" id="MobiDB-lite"/>
    </source>
</evidence>
<dbReference type="EMBL" id="JBEPMA010000004">
    <property type="protein sequence ID" value="MET3617313.1"/>
    <property type="molecule type" value="Genomic_DNA"/>
</dbReference>
<comment type="caution">
    <text evidence="4">The sequence shown here is derived from an EMBL/GenBank/DDBJ whole genome shotgun (WGS) entry which is preliminary data.</text>
</comment>
<protein>
    <submittedName>
        <fullName evidence="4">Membrane protein</fullName>
    </submittedName>
</protein>
<dbReference type="Proteomes" id="UP001549162">
    <property type="component" value="Unassembled WGS sequence"/>
</dbReference>
<feature type="domain" description="Zinc-ribbon" evidence="3">
    <location>
        <begin position="2"/>
        <end position="24"/>
    </location>
</feature>
<feature type="compositionally biased region" description="Polar residues" evidence="1">
    <location>
        <begin position="141"/>
        <end position="168"/>
    </location>
</feature>
<dbReference type="Pfam" id="PF13240">
    <property type="entry name" value="Zn_Ribbon_1"/>
    <property type="match status" value="1"/>
</dbReference>
<feature type="transmembrane region" description="Helical" evidence="2">
    <location>
        <begin position="508"/>
        <end position="527"/>
    </location>
</feature>
<feature type="transmembrane region" description="Helical" evidence="2">
    <location>
        <begin position="539"/>
        <end position="565"/>
    </location>
</feature>
<organism evidence="4 5">
    <name type="scientific">Peptoniphilus olsenii</name>
    <dbReference type="NCBI Taxonomy" id="411570"/>
    <lineage>
        <taxon>Bacteria</taxon>
        <taxon>Bacillati</taxon>
        <taxon>Bacillota</taxon>
        <taxon>Tissierellia</taxon>
        <taxon>Tissierellales</taxon>
        <taxon>Peptoniphilaceae</taxon>
        <taxon>Peptoniphilus</taxon>
    </lineage>
</organism>
<dbReference type="InterPro" id="IPR026870">
    <property type="entry name" value="Zinc_ribbon_dom"/>
</dbReference>
<evidence type="ECO:0000313" key="5">
    <source>
        <dbReference type="Proteomes" id="UP001549162"/>
    </source>
</evidence>
<evidence type="ECO:0000313" key="4">
    <source>
        <dbReference type="EMBL" id="MET3617313.1"/>
    </source>
</evidence>
<reference evidence="4 5" key="1">
    <citation type="submission" date="2024-06" db="EMBL/GenBank/DDBJ databases">
        <title>Genomic Encyclopedia of Type Strains, Phase IV (KMG-IV): sequencing the most valuable type-strain genomes for metagenomic binning, comparative biology and taxonomic classification.</title>
        <authorList>
            <person name="Goeker M."/>
        </authorList>
    </citation>
    <scope>NUCLEOTIDE SEQUENCE [LARGE SCALE GENOMIC DNA]</scope>
    <source>
        <strain evidence="4 5">DSM 21460</strain>
    </source>
</reference>
<sequence length="569" mass="65070">MYCPNCGNKVSENDNFCASCGKNLRNVHIKIEKDDNYIPENKTKSSQETRVFKPISIDKIDTTDDIKNIIAEVDKRISKNIADYETGSAGLYSNEDENHFKEKSSDPISKPKTNSSVSHSDKNIKNKKLNNNYKNTEKSSKGNLDNFSDNSNNITKDNPSVTTYNKSKDNFNISQKELIKRVQEELKKSNYQDNIEDSDKKEATDYTDSNSSEKDKPKKFSLKEKWKSFINEDDDEFSIFSSINNEDEDSNKKKNIEVSKSTDIETKSFENTLETPKIDIKDLENYEAKKYSSDKIATRPNSKVKDNIKNNLDSMKSKKISKDKKDFKDSSFKLFDKFKNKNLSSDKKRLSQTVGSAEVLSDISNRENINKKSKNSGIFNLLLIATEKLGILDKKLSNYIKDIGTQESKIILAIGAALTAIQVIIGQFGFNFAIIISIILKLAFDYVEFYVPLNIAIDRDDMYVSTQELKKSALINWIICKVFLFVAFIISPFGGFFKYNLLSALTPMPLATVILIILSLLIALTQFRDEFENRSSINFVGWYALTFILFELLFKMIWFLINFIFVTLL</sequence>
<feature type="region of interest" description="Disordered" evidence="1">
    <location>
        <begin position="190"/>
        <end position="218"/>
    </location>
</feature>
<keyword evidence="5" id="KW-1185">Reference proteome</keyword>
<name>A0ABV2J9M8_9FIRM</name>
<proteinExistence type="predicted"/>
<keyword evidence="2" id="KW-0812">Transmembrane</keyword>
<gene>
    <name evidence="4" type="ORF">ABID14_000942</name>
</gene>
<feature type="region of interest" description="Disordered" evidence="1">
    <location>
        <begin position="89"/>
        <end position="168"/>
    </location>
</feature>
<keyword evidence="2" id="KW-0472">Membrane</keyword>